<sequence>MTHRIYQMTFPSIYKALVAKVERKGGSEADVDAITSWLTGYSLEQLAELKQSETTYGDFINQGPAYHPARTNITGKICDVQIETIEDPTMQELRRLDKLVDWLAKGKTVEQVIDKYAKD</sequence>
<organism evidence="1 2">
    <name type="scientific">Streptococcus gallinaceus</name>
    <dbReference type="NCBI Taxonomy" id="165758"/>
    <lineage>
        <taxon>Bacteria</taxon>
        <taxon>Bacillati</taxon>
        <taxon>Bacillota</taxon>
        <taxon>Bacilli</taxon>
        <taxon>Lactobacillales</taxon>
        <taxon>Streptococcaceae</taxon>
        <taxon>Streptococcus</taxon>
    </lineage>
</organism>
<dbReference type="InterPro" id="IPR014580">
    <property type="entry name" value="UCP033199"/>
</dbReference>
<comment type="caution">
    <text evidence="1">The sequence shown here is derived from an EMBL/GenBank/DDBJ whole genome shotgun (WGS) entry which is preliminary data.</text>
</comment>
<keyword evidence="2" id="KW-1185">Reference proteome</keyword>
<dbReference type="Gene3D" id="1.10.8.290">
    <property type="entry name" value="uncharacterized protein sp1917 domain"/>
    <property type="match status" value="1"/>
</dbReference>
<dbReference type="Pfam" id="PF09966">
    <property type="entry name" value="DUF2200"/>
    <property type="match status" value="1"/>
</dbReference>
<dbReference type="EMBL" id="JBEPMK010000004">
    <property type="protein sequence ID" value="MET3644756.1"/>
    <property type="molecule type" value="Genomic_DNA"/>
</dbReference>
<evidence type="ECO:0000313" key="2">
    <source>
        <dbReference type="Proteomes" id="UP001549055"/>
    </source>
</evidence>
<evidence type="ECO:0008006" key="3">
    <source>
        <dbReference type="Google" id="ProtNLM"/>
    </source>
</evidence>
<accession>A0ABV2JLF5</accession>
<protein>
    <recommendedName>
        <fullName evidence="3">DUF2200 domain-containing protein</fullName>
    </recommendedName>
</protein>
<gene>
    <name evidence="1" type="ORF">ABID27_001383</name>
</gene>
<proteinExistence type="predicted"/>
<dbReference type="InterPro" id="IPR023204">
    <property type="entry name" value="SP1917_dom_sf"/>
</dbReference>
<dbReference type="RefSeq" id="WP_354281158.1">
    <property type="nucleotide sequence ID" value="NZ_JBEPMK010000004.1"/>
</dbReference>
<name>A0ABV2JLF5_9STRE</name>
<evidence type="ECO:0000313" key="1">
    <source>
        <dbReference type="EMBL" id="MET3644756.1"/>
    </source>
</evidence>
<reference evidence="1 2" key="1">
    <citation type="submission" date="2024-06" db="EMBL/GenBank/DDBJ databases">
        <title>Genomic Encyclopedia of Type Strains, Phase IV (KMG-IV): sequencing the most valuable type-strain genomes for metagenomic binning, comparative biology and taxonomic classification.</title>
        <authorList>
            <person name="Goeker M."/>
        </authorList>
    </citation>
    <scope>NUCLEOTIDE SEQUENCE [LARGE SCALE GENOMIC DNA]</scope>
    <source>
        <strain evidence="1 2">DSM 15349</strain>
    </source>
</reference>
<dbReference type="PIRSF" id="PIRSF033199">
    <property type="entry name" value="UCP033199"/>
    <property type="match status" value="1"/>
</dbReference>
<dbReference type="Proteomes" id="UP001549055">
    <property type="component" value="Unassembled WGS sequence"/>
</dbReference>